<evidence type="ECO:0000256" key="3">
    <source>
        <dbReference type="RuleBase" id="RU361153"/>
    </source>
</evidence>
<evidence type="ECO:0000256" key="1">
    <source>
        <dbReference type="ARBA" id="ARBA00022801"/>
    </source>
</evidence>
<dbReference type="InterPro" id="IPR001547">
    <property type="entry name" value="Glyco_hydro_5"/>
</dbReference>
<organism evidence="7 8">
    <name type="scientific">Undibacterium cyanobacteriorum</name>
    <dbReference type="NCBI Taxonomy" id="3073561"/>
    <lineage>
        <taxon>Bacteria</taxon>
        <taxon>Pseudomonadati</taxon>
        <taxon>Pseudomonadota</taxon>
        <taxon>Betaproteobacteria</taxon>
        <taxon>Burkholderiales</taxon>
        <taxon>Oxalobacteraceae</taxon>
        <taxon>Undibacterium</taxon>
    </lineage>
</organism>
<comment type="similarity">
    <text evidence="3">Belongs to the glycosyl hydrolase 5 (cellulase A) family.</text>
</comment>
<protein>
    <submittedName>
        <fullName evidence="7">Cellulase family glycosylhydrolase</fullName>
    </submittedName>
</protein>
<dbReference type="PANTHER" id="PTHR31297:SF13">
    <property type="entry name" value="PUTATIVE-RELATED"/>
    <property type="match status" value="1"/>
</dbReference>
<accession>A0ABY9RKR5</accession>
<feature type="compositionally biased region" description="Low complexity" evidence="4">
    <location>
        <begin position="37"/>
        <end position="54"/>
    </location>
</feature>
<dbReference type="RefSeq" id="WP_309482128.1">
    <property type="nucleotide sequence ID" value="NZ_CP133720.1"/>
</dbReference>
<feature type="region of interest" description="Disordered" evidence="4">
    <location>
        <begin position="37"/>
        <end position="60"/>
    </location>
</feature>
<evidence type="ECO:0000313" key="7">
    <source>
        <dbReference type="EMBL" id="WMW80636.1"/>
    </source>
</evidence>
<dbReference type="Pfam" id="PF00150">
    <property type="entry name" value="Cellulase"/>
    <property type="match status" value="1"/>
</dbReference>
<keyword evidence="5" id="KW-0732">Signal</keyword>
<keyword evidence="8" id="KW-1185">Reference proteome</keyword>
<dbReference type="Proteomes" id="UP001181355">
    <property type="component" value="Chromosome"/>
</dbReference>
<feature type="signal peptide" evidence="5">
    <location>
        <begin position="1"/>
        <end position="32"/>
    </location>
</feature>
<dbReference type="PANTHER" id="PTHR31297">
    <property type="entry name" value="GLUCAN ENDO-1,6-BETA-GLUCOSIDASE B"/>
    <property type="match status" value="1"/>
</dbReference>
<sequence length="469" mass="51896">MPYSKVSHQQQGRASLFVRCLLSTLFCVSTMACGSGSSGSSSTSATTSPNNGSGVITPIPATNITRDPVGLLHTEGTYWVREDNRPIQLKGANLGNWLIQEFWMMGQGSAGIDDQCKLEAKLDARFGYAERDRLYRLYRDNWMTTRDWDMLVKFNLNLVRLPFIWSVVEDEKNPGHLRSDAWVYLDQALAEAEKRGIYVILDLHGAVGSQGWEHHSGCAGKNLYWSTPEYQARTVWLWQQVAGRYKDRAVVAGYSLLNEPWGTSETEMARVVKTLYDAVRSVDSKHVVILPGHAAGINAYGNPAQAGMKNVAFEMHFYPGFFGWGQPGLPVHKEWLYCGTSGNGGVCEWNARLKNLNTAFLVGEFQPWAAMGADAGGQVTRTTYDVYASYGWAASAWSYKLITNAGGQGNGTWGLVTNAPDSKVPALDFNTASMAEIEALFKQFGTVNYEPQQAVMNWMNASNTPKPFN</sequence>
<keyword evidence="2 3" id="KW-0326">Glycosidase</keyword>
<keyword evidence="1 3" id="KW-0378">Hydrolase</keyword>
<dbReference type="PROSITE" id="PS51257">
    <property type="entry name" value="PROKAR_LIPOPROTEIN"/>
    <property type="match status" value="1"/>
</dbReference>
<feature type="domain" description="Glycoside hydrolase family 5" evidence="6">
    <location>
        <begin position="149"/>
        <end position="399"/>
    </location>
</feature>
<reference evidence="7" key="1">
    <citation type="submission" date="2023-09" db="EMBL/GenBank/DDBJ databases">
        <title>Undibacterium sp. 20NA77.5 isolated from freshwater.</title>
        <authorList>
            <person name="Le V."/>
            <person name="Ko S.-R."/>
            <person name="Ahn C.-Y."/>
            <person name="Oh H.-M."/>
        </authorList>
    </citation>
    <scope>NUCLEOTIDE SEQUENCE</scope>
    <source>
        <strain evidence="7">20NA77.5</strain>
    </source>
</reference>
<evidence type="ECO:0000256" key="4">
    <source>
        <dbReference type="SAM" id="MobiDB-lite"/>
    </source>
</evidence>
<dbReference type="EMBL" id="CP133720">
    <property type="protein sequence ID" value="WMW80636.1"/>
    <property type="molecule type" value="Genomic_DNA"/>
</dbReference>
<evidence type="ECO:0000256" key="5">
    <source>
        <dbReference type="SAM" id="SignalP"/>
    </source>
</evidence>
<dbReference type="InterPro" id="IPR017853">
    <property type="entry name" value="GH"/>
</dbReference>
<evidence type="ECO:0000313" key="8">
    <source>
        <dbReference type="Proteomes" id="UP001181355"/>
    </source>
</evidence>
<proteinExistence type="inferred from homology"/>
<dbReference type="SUPFAM" id="SSF51445">
    <property type="entry name" value="(Trans)glycosidases"/>
    <property type="match status" value="1"/>
</dbReference>
<name>A0ABY9RKR5_9BURK</name>
<feature type="chain" id="PRO_5047470861" evidence="5">
    <location>
        <begin position="33"/>
        <end position="469"/>
    </location>
</feature>
<evidence type="ECO:0000256" key="2">
    <source>
        <dbReference type="ARBA" id="ARBA00023295"/>
    </source>
</evidence>
<gene>
    <name evidence="7" type="ORF">RF679_18650</name>
</gene>
<dbReference type="InterPro" id="IPR050386">
    <property type="entry name" value="Glycosyl_hydrolase_5"/>
</dbReference>
<evidence type="ECO:0000259" key="6">
    <source>
        <dbReference type="Pfam" id="PF00150"/>
    </source>
</evidence>
<dbReference type="Gene3D" id="3.20.20.80">
    <property type="entry name" value="Glycosidases"/>
    <property type="match status" value="1"/>
</dbReference>